<dbReference type="EMBL" id="ADLD01000008">
    <property type="protein sequence ID" value="EHB92926.1"/>
    <property type="molecule type" value="Genomic_DNA"/>
</dbReference>
<sequence length="142" mass="15775">MERYESKHVQILHPARAVYGVLADFNHLTPVVGDKVEGWCATEDTCSFKVQGFTVNLQMIEKVEHKLIKVTGADGSPMDFTFWLQLVSAAETDTRMRIVLDVELPMMMKMMVGKKLAGAVDQIAEKIAEGFNSFPAGTTIPK</sequence>
<accession>G5H6S9</accession>
<dbReference type="InterPro" id="IPR023393">
    <property type="entry name" value="START-like_dom_sf"/>
</dbReference>
<dbReference type="PATRIC" id="fig|742725.3.peg.694"/>
<dbReference type="Gene3D" id="3.30.530.20">
    <property type="match status" value="1"/>
</dbReference>
<dbReference type="eggNOG" id="COG3427">
    <property type="taxonomic scope" value="Bacteria"/>
</dbReference>
<dbReference type="STRING" id="742725.HMPREF9450_00639"/>
<gene>
    <name evidence="1" type="ORF">HMPREF9450_00639</name>
</gene>
<dbReference type="GeneID" id="92816349"/>
<dbReference type="OrthoDB" id="1011799at2"/>
<dbReference type="Proteomes" id="UP000006008">
    <property type="component" value="Unassembled WGS sequence"/>
</dbReference>
<keyword evidence="2" id="KW-1185">Reference proteome</keyword>
<comment type="caution">
    <text evidence="1">The sequence shown here is derived from an EMBL/GenBank/DDBJ whole genome shotgun (WGS) entry which is preliminary data.</text>
</comment>
<organism evidence="1 2">
    <name type="scientific">Alistipes indistinctus YIT 12060</name>
    <dbReference type="NCBI Taxonomy" id="742725"/>
    <lineage>
        <taxon>Bacteria</taxon>
        <taxon>Pseudomonadati</taxon>
        <taxon>Bacteroidota</taxon>
        <taxon>Bacteroidia</taxon>
        <taxon>Bacteroidales</taxon>
        <taxon>Rikenellaceae</taxon>
        <taxon>Alistipes</taxon>
    </lineage>
</organism>
<evidence type="ECO:0000313" key="2">
    <source>
        <dbReference type="Proteomes" id="UP000006008"/>
    </source>
</evidence>
<proteinExistence type="predicted"/>
<dbReference type="HOGENOM" id="CLU_124440_1_0_10"/>
<dbReference type="AlphaFoldDB" id="G5H6S9"/>
<protein>
    <recommendedName>
        <fullName evidence="3">Coenzyme Q-binding protein COQ10 START domain-containing protein</fullName>
    </recommendedName>
</protein>
<dbReference type="SUPFAM" id="SSF55961">
    <property type="entry name" value="Bet v1-like"/>
    <property type="match status" value="1"/>
</dbReference>
<name>G5H6S9_9BACT</name>
<dbReference type="RefSeq" id="WP_009133445.1">
    <property type="nucleotide sequence ID" value="NZ_CP102250.1"/>
</dbReference>
<reference evidence="1 2" key="1">
    <citation type="submission" date="2011-08" db="EMBL/GenBank/DDBJ databases">
        <title>The Genome Sequence of Alistipes indistinctus YIT 12060.</title>
        <authorList>
            <consortium name="The Broad Institute Genome Sequencing Platform"/>
            <person name="Earl A."/>
            <person name="Ward D."/>
            <person name="Feldgarden M."/>
            <person name="Gevers D."/>
            <person name="Morotomi M."/>
            <person name="Young S.K."/>
            <person name="Zeng Q."/>
            <person name="Gargeya S."/>
            <person name="Fitzgerald M."/>
            <person name="Haas B."/>
            <person name="Abouelleil A."/>
            <person name="Alvarado L."/>
            <person name="Arachchi H.M."/>
            <person name="Berlin A."/>
            <person name="Brown A."/>
            <person name="Chapman S.B."/>
            <person name="Chen Z."/>
            <person name="Dunbar C."/>
            <person name="Freedman E."/>
            <person name="Gearin G."/>
            <person name="Gellesch M."/>
            <person name="Goldberg J."/>
            <person name="Griggs A."/>
            <person name="Gujja S."/>
            <person name="Heiman D."/>
            <person name="Howarth C."/>
            <person name="Larson L."/>
            <person name="Lui A."/>
            <person name="MacDonald P.J.P."/>
            <person name="Montmayeur A."/>
            <person name="Murphy C."/>
            <person name="Neiman D."/>
            <person name="Pearson M."/>
            <person name="Priest M."/>
            <person name="Roberts A."/>
            <person name="Saif S."/>
            <person name="Shea T."/>
            <person name="Shenoy N."/>
            <person name="Sisk P."/>
            <person name="Stolte C."/>
            <person name="Sykes S."/>
            <person name="Wortman J."/>
            <person name="Nusbaum C."/>
            <person name="Birren B."/>
        </authorList>
    </citation>
    <scope>NUCLEOTIDE SEQUENCE [LARGE SCALE GENOMIC DNA]</scope>
    <source>
        <strain evidence="1 2">YIT 12060</strain>
    </source>
</reference>
<evidence type="ECO:0008006" key="3">
    <source>
        <dbReference type="Google" id="ProtNLM"/>
    </source>
</evidence>
<evidence type="ECO:0000313" key="1">
    <source>
        <dbReference type="EMBL" id="EHB92926.1"/>
    </source>
</evidence>